<accession>A0A4Q7KZM1</accession>
<dbReference type="Gene3D" id="3.90.1140.10">
    <property type="entry name" value="Cyclic phosphodiesterase"/>
    <property type="match status" value="1"/>
</dbReference>
<evidence type="ECO:0000313" key="2">
    <source>
        <dbReference type="Proteomes" id="UP000294257"/>
    </source>
</evidence>
<dbReference type="Proteomes" id="UP000294257">
    <property type="component" value="Unassembled WGS sequence"/>
</dbReference>
<dbReference type="EMBL" id="SGWQ01000003">
    <property type="protein sequence ID" value="RZS41172.1"/>
    <property type="molecule type" value="Genomic_DNA"/>
</dbReference>
<gene>
    <name evidence="1" type="ORF">EV193_103492</name>
</gene>
<sequence>MSHALQFHFDPEADQAVRQLWHRLEKAKISSLATTTHRRHHPHVTFAAATTIPAGARKSLRDNISRLAIPSLWLHSLGAFSSPEPVLYLGAVVDAELLAVHSAVHDALAGKVKNPSAYHLPGSWTPHIPLARNIEPAQLAKGFTALYPVEPVRARLVSANIVDTHTGETTELLRLD</sequence>
<dbReference type="PANTHER" id="PTHR36039">
    <property type="match status" value="1"/>
</dbReference>
<dbReference type="OrthoDB" id="3397424at2"/>
<keyword evidence="1" id="KW-0436">Ligase</keyword>
<dbReference type="RefSeq" id="WP_130344123.1">
    <property type="nucleotide sequence ID" value="NZ_SGWQ01000003.1"/>
</dbReference>
<dbReference type="PANTHER" id="PTHR36039:SF2">
    <property type="entry name" value="RNA LIGASE_CYCLIC NUCLEOTIDE PHOSPHODIESTERASE FAMILY PROTEIN"/>
    <property type="match status" value="1"/>
</dbReference>
<dbReference type="AlphaFoldDB" id="A0A4Q7KZM1"/>
<evidence type="ECO:0000313" key="1">
    <source>
        <dbReference type="EMBL" id="RZS41172.1"/>
    </source>
</evidence>
<name>A0A4Q7KZM1_9PSEU</name>
<dbReference type="Pfam" id="PF13563">
    <property type="entry name" value="2_5_RNA_ligase2"/>
    <property type="match status" value="1"/>
</dbReference>
<reference evidence="1 2" key="1">
    <citation type="submission" date="2019-02" db="EMBL/GenBank/DDBJ databases">
        <title>Genomic Encyclopedia of Type Strains, Phase IV (KMG-IV): sequencing the most valuable type-strain genomes for metagenomic binning, comparative biology and taxonomic classification.</title>
        <authorList>
            <person name="Goeker M."/>
        </authorList>
    </citation>
    <scope>NUCLEOTIDE SEQUENCE [LARGE SCALE GENOMIC DNA]</scope>
    <source>
        <strain evidence="1 2">DSM 101727</strain>
    </source>
</reference>
<organism evidence="1 2">
    <name type="scientific">Herbihabitans rhizosphaerae</name>
    <dbReference type="NCBI Taxonomy" id="1872711"/>
    <lineage>
        <taxon>Bacteria</taxon>
        <taxon>Bacillati</taxon>
        <taxon>Actinomycetota</taxon>
        <taxon>Actinomycetes</taxon>
        <taxon>Pseudonocardiales</taxon>
        <taxon>Pseudonocardiaceae</taxon>
        <taxon>Herbihabitans</taxon>
    </lineage>
</organism>
<dbReference type="SUPFAM" id="SSF55144">
    <property type="entry name" value="LigT-like"/>
    <property type="match status" value="1"/>
</dbReference>
<dbReference type="GO" id="GO:0016874">
    <property type="term" value="F:ligase activity"/>
    <property type="evidence" value="ECO:0007669"/>
    <property type="project" value="UniProtKB-KW"/>
</dbReference>
<proteinExistence type="predicted"/>
<keyword evidence="2" id="KW-1185">Reference proteome</keyword>
<protein>
    <submittedName>
        <fullName evidence="1">2'-5' RNA ligase superfamily protein</fullName>
    </submittedName>
</protein>
<comment type="caution">
    <text evidence="1">The sequence shown here is derived from an EMBL/GenBank/DDBJ whole genome shotgun (WGS) entry which is preliminary data.</text>
</comment>
<dbReference type="InterPro" id="IPR009097">
    <property type="entry name" value="Cyclic_Pdiesterase"/>
</dbReference>